<name>A0A6B9Z8I7_9BACT</name>
<keyword evidence="2" id="KW-0472">Membrane</keyword>
<feature type="transmembrane region" description="Helical" evidence="2">
    <location>
        <begin position="45"/>
        <end position="64"/>
    </location>
</feature>
<evidence type="ECO:0000256" key="1">
    <source>
        <dbReference type="SAM" id="MobiDB-lite"/>
    </source>
</evidence>
<keyword evidence="2" id="KW-0812">Transmembrane</keyword>
<evidence type="ECO:0000313" key="4">
    <source>
        <dbReference type="Proteomes" id="UP000476411"/>
    </source>
</evidence>
<evidence type="ECO:0000313" key="3">
    <source>
        <dbReference type="EMBL" id="QHS58317.1"/>
    </source>
</evidence>
<feature type="region of interest" description="Disordered" evidence="1">
    <location>
        <begin position="1"/>
        <end position="21"/>
    </location>
</feature>
<dbReference type="KEGG" id="chih:GWR21_01525"/>
<accession>A0A6B9Z8I7</accession>
<keyword evidence="4" id="KW-1185">Reference proteome</keyword>
<sequence length="208" mass="24214">MLSTGYLRITSKEPPPASTEGGRFKKAVSILKRLFQQFHHSSDHFVFYFCIALFFIGGIVLKYGEKQEEGIRQKALGLKSRYERNLFLFYYEVGLLGKGYTREDLNNILERYPNEFIRDANLFICVDSTVKANVTRQVFVLLDNYIETSLRHKNRLNLQKLYVTDDKFVDNVRYLFSGDIVKMFLAQPAIAAKYSIEDDGGEMYVRKK</sequence>
<keyword evidence="2" id="KW-1133">Transmembrane helix</keyword>
<dbReference type="Proteomes" id="UP000476411">
    <property type="component" value="Chromosome"/>
</dbReference>
<dbReference type="RefSeq" id="WP_162330022.1">
    <property type="nucleotide sequence ID" value="NZ_CP048113.1"/>
</dbReference>
<dbReference type="EMBL" id="CP048113">
    <property type="protein sequence ID" value="QHS58317.1"/>
    <property type="molecule type" value="Genomic_DNA"/>
</dbReference>
<evidence type="ECO:0000256" key="2">
    <source>
        <dbReference type="SAM" id="Phobius"/>
    </source>
</evidence>
<gene>
    <name evidence="3" type="ORF">GWR21_01525</name>
</gene>
<organism evidence="3 4">
    <name type="scientific">Chitinophaga agri</name>
    <dbReference type="NCBI Taxonomy" id="2703787"/>
    <lineage>
        <taxon>Bacteria</taxon>
        <taxon>Pseudomonadati</taxon>
        <taxon>Bacteroidota</taxon>
        <taxon>Chitinophagia</taxon>
        <taxon>Chitinophagales</taxon>
        <taxon>Chitinophagaceae</taxon>
        <taxon>Chitinophaga</taxon>
    </lineage>
</organism>
<proteinExistence type="predicted"/>
<dbReference type="AlphaFoldDB" id="A0A6B9Z8I7"/>
<protein>
    <submittedName>
        <fullName evidence="3">Uncharacterized protein</fullName>
    </submittedName>
</protein>
<reference evidence="3 4" key="1">
    <citation type="submission" date="2020-01" db="EMBL/GenBank/DDBJ databases">
        <title>Complete genome sequence of Chitinophaga sp. H33E-04 isolated from quinoa roots.</title>
        <authorList>
            <person name="Weon H.-Y."/>
            <person name="Lee S.A."/>
        </authorList>
    </citation>
    <scope>NUCLEOTIDE SEQUENCE [LARGE SCALE GENOMIC DNA]</scope>
    <source>
        <strain evidence="3 4">H33E-04</strain>
    </source>
</reference>